<comment type="subcellular location">
    <subcellularLocation>
        <location evidence="14">Nucleus</location>
    </subcellularLocation>
    <subcellularLocation>
        <location evidence="14">Chromosome</location>
        <location evidence="14">Telomere</location>
    </subcellularLocation>
</comment>
<dbReference type="PROSITE" id="PS50878">
    <property type="entry name" value="RT_POL"/>
    <property type="match status" value="1"/>
</dbReference>
<dbReference type="PRINTS" id="PR01365">
    <property type="entry name" value="TELOMERASERT"/>
</dbReference>
<dbReference type="CDD" id="cd01648">
    <property type="entry name" value="TERT"/>
    <property type="match status" value="1"/>
</dbReference>
<evidence type="ECO:0000256" key="6">
    <source>
        <dbReference type="ARBA" id="ARBA00022695"/>
    </source>
</evidence>
<evidence type="ECO:0000256" key="9">
    <source>
        <dbReference type="ARBA" id="ARBA00022895"/>
    </source>
</evidence>
<dbReference type="Gene3D" id="1.10.132.70">
    <property type="match status" value="1"/>
</dbReference>
<dbReference type="InterPro" id="IPR000477">
    <property type="entry name" value="RT_dom"/>
</dbReference>
<keyword evidence="5 14" id="KW-0808">Transferase</keyword>
<evidence type="ECO:0000256" key="14">
    <source>
        <dbReference type="RuleBase" id="RU365061"/>
    </source>
</evidence>
<dbReference type="EMBL" id="AP028914">
    <property type="protein sequence ID" value="BES96100.1"/>
    <property type="molecule type" value="Genomic_DNA"/>
</dbReference>
<organism evidence="16 17">
    <name type="scientific">Nesidiocoris tenuis</name>
    <dbReference type="NCBI Taxonomy" id="355587"/>
    <lineage>
        <taxon>Eukaryota</taxon>
        <taxon>Metazoa</taxon>
        <taxon>Ecdysozoa</taxon>
        <taxon>Arthropoda</taxon>
        <taxon>Hexapoda</taxon>
        <taxon>Insecta</taxon>
        <taxon>Pterygota</taxon>
        <taxon>Neoptera</taxon>
        <taxon>Paraneoptera</taxon>
        <taxon>Hemiptera</taxon>
        <taxon>Heteroptera</taxon>
        <taxon>Panheteroptera</taxon>
        <taxon>Cimicomorpha</taxon>
        <taxon>Miridae</taxon>
        <taxon>Dicyphina</taxon>
        <taxon>Nesidiocoris</taxon>
    </lineage>
</organism>
<keyword evidence="9 14" id="KW-0779">Telomere</keyword>
<evidence type="ECO:0000256" key="2">
    <source>
        <dbReference type="ARBA" id="ARBA00012493"/>
    </source>
</evidence>
<evidence type="ECO:0000259" key="15">
    <source>
        <dbReference type="PROSITE" id="PS50878"/>
    </source>
</evidence>
<dbReference type="InterPro" id="IPR043502">
    <property type="entry name" value="DNA/RNA_pol_sf"/>
</dbReference>
<evidence type="ECO:0000256" key="5">
    <source>
        <dbReference type="ARBA" id="ARBA00022679"/>
    </source>
</evidence>
<evidence type="ECO:0000256" key="8">
    <source>
        <dbReference type="ARBA" id="ARBA00022842"/>
    </source>
</evidence>
<evidence type="ECO:0000256" key="7">
    <source>
        <dbReference type="ARBA" id="ARBA00022723"/>
    </source>
</evidence>
<comment type="similarity">
    <text evidence="1 14">Belongs to the reverse transcriptase family. Telomerase subfamily.</text>
</comment>
<accession>A0ABN7AV90</accession>
<dbReference type="Pfam" id="PF00078">
    <property type="entry name" value="RVT_1"/>
    <property type="match status" value="1"/>
</dbReference>
<dbReference type="InterPro" id="IPR003545">
    <property type="entry name" value="Telomerase_RT"/>
</dbReference>
<keyword evidence="10 14" id="KW-0695">RNA-directed DNA polymerase</keyword>
<comment type="function">
    <text evidence="14">Telomerase is a ribonucleoprotein enzyme essential for the replication of chromosome termini in most eukaryotes. It elongates telomeres. It is a reverse transcriptase that adds simple sequence repeats to chromosome ends by copying a template sequence within the RNA component of the enzyme.</text>
</comment>
<dbReference type="SUPFAM" id="SSF56672">
    <property type="entry name" value="DNA/RNA polymerases"/>
    <property type="match status" value="1"/>
</dbReference>
<evidence type="ECO:0000256" key="11">
    <source>
        <dbReference type="ARBA" id="ARBA00023242"/>
    </source>
</evidence>
<evidence type="ECO:0000256" key="3">
    <source>
        <dbReference type="ARBA" id="ARBA00016182"/>
    </source>
</evidence>
<keyword evidence="7 14" id="KW-0479">Metal-binding</keyword>
<feature type="domain" description="Reverse transcriptase" evidence="15">
    <location>
        <begin position="327"/>
        <end position="608"/>
    </location>
</feature>
<dbReference type="PANTHER" id="PTHR12066">
    <property type="entry name" value="TELOMERASE REVERSE TRANSCRIPTASE"/>
    <property type="match status" value="1"/>
</dbReference>
<evidence type="ECO:0000256" key="4">
    <source>
        <dbReference type="ARBA" id="ARBA00022454"/>
    </source>
</evidence>
<keyword evidence="8 14" id="KW-0460">Magnesium</keyword>
<evidence type="ECO:0000256" key="10">
    <source>
        <dbReference type="ARBA" id="ARBA00022918"/>
    </source>
</evidence>
<gene>
    <name evidence="16" type="ORF">NTJ_08910</name>
</gene>
<evidence type="ECO:0000313" key="16">
    <source>
        <dbReference type="EMBL" id="BES96100.1"/>
    </source>
</evidence>
<evidence type="ECO:0000256" key="12">
    <source>
        <dbReference type="ARBA" id="ARBA00032044"/>
    </source>
</evidence>
<keyword evidence="4 14" id="KW-0158">Chromosome</keyword>
<evidence type="ECO:0000256" key="1">
    <source>
        <dbReference type="ARBA" id="ARBA00008001"/>
    </source>
</evidence>
<dbReference type="SMART" id="SM00975">
    <property type="entry name" value="Telomerase_RBD"/>
    <property type="match status" value="1"/>
</dbReference>
<keyword evidence="11 14" id="KW-0539">Nucleus</keyword>
<dbReference type="PANTHER" id="PTHR12066:SF0">
    <property type="entry name" value="TELOMERASE REVERSE TRANSCRIPTASE"/>
    <property type="match status" value="1"/>
</dbReference>
<dbReference type="Gene3D" id="3.30.70.2630">
    <property type="match status" value="1"/>
</dbReference>
<dbReference type="Proteomes" id="UP001307889">
    <property type="component" value="Chromosome 6"/>
</dbReference>
<dbReference type="InterPro" id="IPR021891">
    <property type="entry name" value="Telomerase_RBD"/>
</dbReference>
<proteinExistence type="inferred from homology"/>
<protein>
    <recommendedName>
        <fullName evidence="3 14">Telomerase reverse transcriptase</fullName>
        <ecNumber evidence="2 14">2.7.7.49</ecNumber>
    </recommendedName>
    <alternativeName>
        <fullName evidence="12 14">Telomerase catalytic subunit</fullName>
    </alternativeName>
</protein>
<comment type="catalytic activity">
    <reaction evidence="13 14">
        <text>DNA(n) + a 2'-deoxyribonucleoside 5'-triphosphate = DNA(n+1) + diphosphate</text>
        <dbReference type="Rhea" id="RHEA:22508"/>
        <dbReference type="Rhea" id="RHEA-COMP:17339"/>
        <dbReference type="Rhea" id="RHEA-COMP:17340"/>
        <dbReference type="ChEBI" id="CHEBI:33019"/>
        <dbReference type="ChEBI" id="CHEBI:61560"/>
        <dbReference type="ChEBI" id="CHEBI:173112"/>
        <dbReference type="EC" id="2.7.7.49"/>
    </reaction>
</comment>
<keyword evidence="17" id="KW-1185">Reference proteome</keyword>
<dbReference type="Pfam" id="PF12009">
    <property type="entry name" value="Telomerase_RBD"/>
    <property type="match status" value="1"/>
</dbReference>
<evidence type="ECO:0000313" key="17">
    <source>
        <dbReference type="Proteomes" id="UP001307889"/>
    </source>
</evidence>
<sequence>MDLVCLRSMVLDHLAGFSEEETNFISKVFIQDQSENAELVPNLRKHFTVSDENDPIDDIMSSSVWEKLRASMKESFGQLWHEKCLYFQMPNQLLLALNSRFPLPPPVFDSPADASERRIELIRKGYDCSLIINNLFLKGAIYRSSKKLLRHDYDTILGEIISQDVGVSCTHTLFAAQQKHLRKFCGMNFSISHFRRELQKSKQLKFPIGSEDVGDFISAIIDKYVSRRLIGSNRDFNQMKRNLKRCIGITARRPMSLGMLMKGLPFRRYPQNVFMAKLVLFLAQLFANQLVKRLLYATESHKNRKLLFFLPEMWKKYENNAVATMIRRGTLREVSMSHRDGRITRMKISFNARRFRPLVLASYHHKMTRTRLSVCNALLKQLVHTINPSYGRTLNQIHSHWQKLNKLPKAKPVYFVRTDIADAFPSIDHAKLHEVLTRRLAEINPIQICRSMEYNSKGRRKSMLIFTTMKNRLSKQKVYCVSRKKVYTTAYLKAVILQYVKQTYITIDKQTVYLQAKGLPQGCHLSPILCELYLSDMDSRVFSTSGDTALIRAVDDYLFITTDASQTEQFLEIVKTGVSQYNMSFQRAKTVTNARAPIAKFDFFGYNFRPSCRKISPDFANFNDLSGRIFLSPKMTWSDLPRRMETVTSLKMHGLIVDAQYLHKYEILKNIFLCARTHARYYRLLHDFLSRNYPHPSETEVIAPISAATHALSKKVVQINKDNTIVTYEEAQFASYLAYLLILPDLRQHLLRKMSKIQLQTRSRKLMKSLKKFGLSNRIK</sequence>
<name>A0ABN7AV90_9HEMI</name>
<reference evidence="16 17" key="1">
    <citation type="submission" date="2023-09" db="EMBL/GenBank/DDBJ databases">
        <title>Nesidiocoris tenuis whole genome shotgun sequence.</title>
        <authorList>
            <person name="Shibata T."/>
            <person name="Shimoda M."/>
            <person name="Kobayashi T."/>
            <person name="Uehara T."/>
        </authorList>
    </citation>
    <scope>NUCLEOTIDE SEQUENCE [LARGE SCALE GENOMIC DNA]</scope>
    <source>
        <strain evidence="16 17">Japan</strain>
    </source>
</reference>
<keyword evidence="6 14" id="KW-0548">Nucleotidyltransferase</keyword>
<dbReference type="EC" id="2.7.7.49" evidence="2 14"/>
<evidence type="ECO:0000256" key="13">
    <source>
        <dbReference type="ARBA" id="ARBA00048173"/>
    </source>
</evidence>